<evidence type="ECO:0000256" key="1">
    <source>
        <dbReference type="ARBA" id="ARBA00004141"/>
    </source>
</evidence>
<feature type="transmembrane region" description="Helical" evidence="6">
    <location>
        <begin position="124"/>
        <end position="144"/>
    </location>
</feature>
<feature type="transmembrane region" description="Helical" evidence="6">
    <location>
        <begin position="14"/>
        <end position="34"/>
    </location>
</feature>
<keyword evidence="3 6" id="KW-1133">Transmembrane helix</keyword>
<evidence type="ECO:0000256" key="2">
    <source>
        <dbReference type="ARBA" id="ARBA00022692"/>
    </source>
</evidence>
<feature type="transmembrane region" description="Helical" evidence="6">
    <location>
        <begin position="156"/>
        <end position="175"/>
    </location>
</feature>
<dbReference type="PANTHER" id="PTHR19139:SF270">
    <property type="entry name" value="ENTOMOGLYCEROPORIN 1-RELATED"/>
    <property type="match status" value="1"/>
</dbReference>
<dbReference type="eggNOG" id="KOG0223">
    <property type="taxonomic scope" value="Eukaryota"/>
</dbReference>
<comment type="subcellular location">
    <subcellularLocation>
        <location evidence="1">Membrane</location>
        <topology evidence="1">Multi-pass membrane protein</topology>
    </subcellularLocation>
</comment>
<proteinExistence type="inferred from homology"/>
<accession>B4KN08</accession>
<evidence type="ECO:0008006" key="9">
    <source>
        <dbReference type="Google" id="ProtNLM"/>
    </source>
</evidence>
<dbReference type="AlphaFoldDB" id="B4KN08"/>
<keyword evidence="5" id="KW-0813">Transport</keyword>
<dbReference type="SMR" id="B4KN08"/>
<keyword evidence="2 5" id="KW-0812">Transmembrane</keyword>
<reference evidence="7 8" key="1">
    <citation type="journal article" date="2007" name="Nature">
        <title>Evolution of genes and genomes on the Drosophila phylogeny.</title>
        <authorList>
            <consortium name="Drosophila 12 Genomes Consortium"/>
            <person name="Clark A.G."/>
            <person name="Eisen M.B."/>
            <person name="Smith D.R."/>
            <person name="Bergman C.M."/>
            <person name="Oliver B."/>
            <person name="Markow T.A."/>
            <person name="Kaufman T.C."/>
            <person name="Kellis M."/>
            <person name="Gelbart W."/>
            <person name="Iyer V.N."/>
            <person name="Pollard D.A."/>
            <person name="Sackton T.B."/>
            <person name="Larracuente A.M."/>
            <person name="Singh N.D."/>
            <person name="Abad J.P."/>
            <person name="Abt D.N."/>
            <person name="Adryan B."/>
            <person name="Aguade M."/>
            <person name="Akashi H."/>
            <person name="Anderson W.W."/>
            <person name="Aquadro C.F."/>
            <person name="Ardell D.H."/>
            <person name="Arguello R."/>
            <person name="Artieri C.G."/>
            <person name="Barbash D.A."/>
            <person name="Barker D."/>
            <person name="Barsanti P."/>
            <person name="Batterham P."/>
            <person name="Batzoglou S."/>
            <person name="Begun D."/>
            <person name="Bhutkar A."/>
            <person name="Blanco E."/>
            <person name="Bosak S.A."/>
            <person name="Bradley R.K."/>
            <person name="Brand A.D."/>
            <person name="Brent M.R."/>
            <person name="Brooks A.N."/>
            <person name="Brown R.H."/>
            <person name="Butlin R.K."/>
            <person name="Caggese C."/>
            <person name="Calvi B.R."/>
            <person name="Bernardo de Carvalho A."/>
            <person name="Caspi A."/>
            <person name="Castrezana S."/>
            <person name="Celniker S.E."/>
            <person name="Chang J.L."/>
            <person name="Chapple C."/>
            <person name="Chatterji S."/>
            <person name="Chinwalla A."/>
            <person name="Civetta A."/>
            <person name="Clifton S.W."/>
            <person name="Comeron J.M."/>
            <person name="Costello J.C."/>
            <person name="Coyne J.A."/>
            <person name="Daub J."/>
            <person name="David R.G."/>
            <person name="Delcher A.L."/>
            <person name="Delehaunty K."/>
            <person name="Do C.B."/>
            <person name="Ebling H."/>
            <person name="Edwards K."/>
            <person name="Eickbush T."/>
            <person name="Evans J.D."/>
            <person name="Filipski A."/>
            <person name="Findeiss S."/>
            <person name="Freyhult E."/>
            <person name="Fulton L."/>
            <person name="Fulton R."/>
            <person name="Garcia A.C."/>
            <person name="Gardiner A."/>
            <person name="Garfield D.A."/>
            <person name="Garvin B.E."/>
            <person name="Gibson G."/>
            <person name="Gilbert D."/>
            <person name="Gnerre S."/>
            <person name="Godfrey J."/>
            <person name="Good R."/>
            <person name="Gotea V."/>
            <person name="Gravely B."/>
            <person name="Greenberg A.J."/>
            <person name="Griffiths-Jones S."/>
            <person name="Gross S."/>
            <person name="Guigo R."/>
            <person name="Gustafson E.A."/>
            <person name="Haerty W."/>
            <person name="Hahn M.W."/>
            <person name="Halligan D.L."/>
            <person name="Halpern A.L."/>
            <person name="Halter G.M."/>
            <person name="Han M.V."/>
            <person name="Heger A."/>
            <person name="Hillier L."/>
            <person name="Hinrichs A.S."/>
            <person name="Holmes I."/>
            <person name="Hoskins R.A."/>
            <person name="Hubisz M.J."/>
            <person name="Hultmark D."/>
            <person name="Huntley M.A."/>
            <person name="Jaffe D.B."/>
            <person name="Jagadeeshan S."/>
            <person name="Jeck W.R."/>
            <person name="Johnson J."/>
            <person name="Jones C.D."/>
            <person name="Jordan W.C."/>
            <person name="Karpen G.H."/>
            <person name="Kataoka E."/>
            <person name="Keightley P.D."/>
            <person name="Kheradpour P."/>
            <person name="Kirkness E.F."/>
            <person name="Koerich L.B."/>
            <person name="Kristiansen K."/>
            <person name="Kudrna D."/>
            <person name="Kulathinal R.J."/>
            <person name="Kumar S."/>
            <person name="Kwok R."/>
            <person name="Lander E."/>
            <person name="Langley C.H."/>
            <person name="Lapoint R."/>
            <person name="Lazzaro B.P."/>
            <person name="Lee S.J."/>
            <person name="Levesque L."/>
            <person name="Li R."/>
            <person name="Lin C.F."/>
            <person name="Lin M.F."/>
            <person name="Lindblad-Toh K."/>
            <person name="Llopart A."/>
            <person name="Long M."/>
            <person name="Low L."/>
            <person name="Lozovsky E."/>
            <person name="Lu J."/>
            <person name="Luo M."/>
            <person name="Machado C.A."/>
            <person name="Makalowski W."/>
            <person name="Marzo M."/>
            <person name="Matsuda M."/>
            <person name="Matzkin L."/>
            <person name="McAllister B."/>
            <person name="McBride C.S."/>
            <person name="McKernan B."/>
            <person name="McKernan K."/>
            <person name="Mendez-Lago M."/>
            <person name="Minx P."/>
            <person name="Mollenhauer M.U."/>
            <person name="Montooth K."/>
            <person name="Mount S.M."/>
            <person name="Mu X."/>
            <person name="Myers E."/>
            <person name="Negre B."/>
            <person name="Newfeld S."/>
            <person name="Nielsen R."/>
            <person name="Noor M.A."/>
            <person name="O'Grady P."/>
            <person name="Pachter L."/>
            <person name="Papaceit M."/>
            <person name="Parisi M.J."/>
            <person name="Parisi M."/>
            <person name="Parts L."/>
            <person name="Pedersen J.S."/>
            <person name="Pesole G."/>
            <person name="Phillippy A.M."/>
            <person name="Ponting C.P."/>
            <person name="Pop M."/>
            <person name="Porcelli D."/>
            <person name="Powell J.R."/>
            <person name="Prohaska S."/>
            <person name="Pruitt K."/>
            <person name="Puig M."/>
            <person name="Quesneville H."/>
            <person name="Ram K.R."/>
            <person name="Rand D."/>
            <person name="Rasmussen M.D."/>
            <person name="Reed L.K."/>
            <person name="Reenan R."/>
            <person name="Reily A."/>
            <person name="Remington K.A."/>
            <person name="Rieger T.T."/>
            <person name="Ritchie M.G."/>
            <person name="Robin C."/>
            <person name="Rogers Y.H."/>
            <person name="Rohde C."/>
            <person name="Rozas J."/>
            <person name="Rubenfield M.J."/>
            <person name="Ruiz A."/>
            <person name="Russo S."/>
            <person name="Salzberg S.L."/>
            <person name="Sanchez-Gracia A."/>
            <person name="Saranga D.J."/>
            <person name="Sato H."/>
            <person name="Schaeffer S.W."/>
            <person name="Schatz M.C."/>
            <person name="Schlenke T."/>
            <person name="Schwartz R."/>
            <person name="Segarra C."/>
            <person name="Singh R.S."/>
            <person name="Sirot L."/>
            <person name="Sirota M."/>
            <person name="Sisneros N.B."/>
            <person name="Smith C.D."/>
            <person name="Smith T.F."/>
            <person name="Spieth J."/>
            <person name="Stage D.E."/>
            <person name="Stark A."/>
            <person name="Stephan W."/>
            <person name="Strausberg R.L."/>
            <person name="Strempel S."/>
            <person name="Sturgill D."/>
            <person name="Sutton G."/>
            <person name="Sutton G.G."/>
            <person name="Tao W."/>
            <person name="Teichmann S."/>
            <person name="Tobari Y.N."/>
            <person name="Tomimura Y."/>
            <person name="Tsolas J.M."/>
            <person name="Valente V.L."/>
            <person name="Venter E."/>
            <person name="Venter J.C."/>
            <person name="Vicario S."/>
            <person name="Vieira F.G."/>
            <person name="Vilella A.J."/>
            <person name="Villasante A."/>
            <person name="Walenz B."/>
            <person name="Wang J."/>
            <person name="Wasserman M."/>
            <person name="Watts T."/>
            <person name="Wilson D."/>
            <person name="Wilson R.K."/>
            <person name="Wing R.A."/>
            <person name="Wolfner M.F."/>
            <person name="Wong A."/>
            <person name="Wong G.K."/>
            <person name="Wu C.I."/>
            <person name="Wu G."/>
            <person name="Yamamoto D."/>
            <person name="Yang H.P."/>
            <person name="Yang S.P."/>
            <person name="Yorke J.A."/>
            <person name="Yoshida K."/>
            <person name="Zdobnov E."/>
            <person name="Zhang P."/>
            <person name="Zhang Y."/>
            <person name="Zimin A.V."/>
            <person name="Baldwin J."/>
            <person name="Abdouelleil A."/>
            <person name="Abdulkadir J."/>
            <person name="Abebe A."/>
            <person name="Abera B."/>
            <person name="Abreu J."/>
            <person name="Acer S.C."/>
            <person name="Aftuck L."/>
            <person name="Alexander A."/>
            <person name="An P."/>
            <person name="Anderson E."/>
            <person name="Anderson S."/>
            <person name="Arachi H."/>
            <person name="Azer M."/>
            <person name="Bachantsang P."/>
            <person name="Barry A."/>
            <person name="Bayul T."/>
            <person name="Berlin A."/>
            <person name="Bessette D."/>
            <person name="Bloom T."/>
            <person name="Blye J."/>
            <person name="Boguslavskiy L."/>
            <person name="Bonnet C."/>
            <person name="Boukhgalter B."/>
            <person name="Bourzgui I."/>
            <person name="Brown A."/>
            <person name="Cahill P."/>
            <person name="Channer S."/>
            <person name="Cheshatsang Y."/>
            <person name="Chuda L."/>
            <person name="Citroen M."/>
            <person name="Collymore A."/>
            <person name="Cooke P."/>
            <person name="Costello M."/>
            <person name="D'Aco K."/>
            <person name="Daza R."/>
            <person name="De Haan G."/>
            <person name="DeGray S."/>
            <person name="DeMaso C."/>
            <person name="Dhargay N."/>
            <person name="Dooley K."/>
            <person name="Dooley E."/>
            <person name="Doricent M."/>
            <person name="Dorje P."/>
            <person name="Dorjee K."/>
            <person name="Dupes A."/>
            <person name="Elong R."/>
            <person name="Falk J."/>
            <person name="Farina A."/>
            <person name="Faro S."/>
            <person name="Ferguson D."/>
            <person name="Fisher S."/>
            <person name="Foley C.D."/>
            <person name="Franke A."/>
            <person name="Friedrich D."/>
            <person name="Gadbois L."/>
            <person name="Gearin G."/>
            <person name="Gearin C.R."/>
            <person name="Giannoukos G."/>
            <person name="Goode T."/>
            <person name="Graham J."/>
            <person name="Grandbois E."/>
            <person name="Grewal S."/>
            <person name="Gyaltsen K."/>
            <person name="Hafez N."/>
            <person name="Hagos B."/>
            <person name="Hall J."/>
            <person name="Henson C."/>
            <person name="Hollinger A."/>
            <person name="Honan T."/>
            <person name="Huard M.D."/>
            <person name="Hughes L."/>
            <person name="Hurhula B."/>
            <person name="Husby M.E."/>
            <person name="Kamat A."/>
            <person name="Kanga B."/>
            <person name="Kashin S."/>
            <person name="Khazanovich D."/>
            <person name="Kisner P."/>
            <person name="Lance K."/>
            <person name="Lara M."/>
            <person name="Lee W."/>
            <person name="Lennon N."/>
            <person name="Letendre F."/>
            <person name="LeVine R."/>
            <person name="Lipovsky A."/>
            <person name="Liu X."/>
            <person name="Liu J."/>
            <person name="Liu S."/>
            <person name="Lokyitsang T."/>
            <person name="Lokyitsang Y."/>
            <person name="Lubonja R."/>
            <person name="Lui A."/>
            <person name="MacDonald P."/>
            <person name="Magnisalis V."/>
            <person name="Maru K."/>
            <person name="Matthews C."/>
            <person name="McCusker W."/>
            <person name="McDonough S."/>
            <person name="Mehta T."/>
            <person name="Meldrim J."/>
            <person name="Meneus L."/>
            <person name="Mihai O."/>
            <person name="Mihalev A."/>
            <person name="Mihova T."/>
            <person name="Mittelman R."/>
            <person name="Mlenga V."/>
            <person name="Montmayeur A."/>
            <person name="Mulrain L."/>
            <person name="Navidi A."/>
            <person name="Naylor J."/>
            <person name="Negash T."/>
            <person name="Nguyen T."/>
            <person name="Nguyen N."/>
            <person name="Nicol R."/>
            <person name="Norbu C."/>
            <person name="Norbu N."/>
            <person name="Novod N."/>
            <person name="O'Neill B."/>
            <person name="Osman S."/>
            <person name="Markiewicz E."/>
            <person name="Oyono O.L."/>
            <person name="Patti C."/>
            <person name="Phunkhang P."/>
            <person name="Pierre F."/>
            <person name="Priest M."/>
            <person name="Raghuraman S."/>
            <person name="Rege F."/>
            <person name="Reyes R."/>
            <person name="Rise C."/>
            <person name="Rogov P."/>
            <person name="Ross K."/>
            <person name="Ryan E."/>
            <person name="Settipalli S."/>
            <person name="Shea T."/>
            <person name="Sherpa N."/>
            <person name="Shi L."/>
            <person name="Shih D."/>
            <person name="Sparrow T."/>
            <person name="Spaulding J."/>
            <person name="Stalker J."/>
            <person name="Stange-Thomann N."/>
            <person name="Stavropoulos S."/>
            <person name="Stone C."/>
            <person name="Strader C."/>
            <person name="Tesfaye S."/>
            <person name="Thomson T."/>
            <person name="Thoulutsang Y."/>
            <person name="Thoulutsang D."/>
            <person name="Topham K."/>
            <person name="Topping I."/>
            <person name="Tsamla T."/>
            <person name="Vassiliev H."/>
            <person name="Vo A."/>
            <person name="Wangchuk T."/>
            <person name="Wangdi T."/>
            <person name="Weiand M."/>
            <person name="Wilkinson J."/>
            <person name="Wilson A."/>
            <person name="Yadav S."/>
            <person name="Young G."/>
            <person name="Yu Q."/>
            <person name="Zembek L."/>
            <person name="Zhong D."/>
            <person name="Zimmer A."/>
            <person name="Zwirko Z."/>
            <person name="Jaffe D.B."/>
            <person name="Alvarez P."/>
            <person name="Brockman W."/>
            <person name="Butler J."/>
            <person name="Chin C."/>
            <person name="Gnerre S."/>
            <person name="Grabherr M."/>
            <person name="Kleber M."/>
            <person name="Mauceli E."/>
            <person name="MacCallum I."/>
        </authorList>
    </citation>
    <scope>NUCLEOTIDE SEQUENCE [LARGE SCALE GENOMIC DNA]</scope>
    <source>
        <strain evidence="8">Tucson 15081-1352.22</strain>
    </source>
</reference>
<dbReference type="KEGG" id="dmo:Dmoj_GI19346"/>
<dbReference type="PRINTS" id="PR00783">
    <property type="entry name" value="MINTRINSICP"/>
</dbReference>
<dbReference type="EMBL" id="CH933808">
    <property type="protein sequence ID" value="EDW08835.2"/>
    <property type="molecule type" value="Genomic_DNA"/>
</dbReference>
<dbReference type="InterPro" id="IPR034294">
    <property type="entry name" value="Aquaporin_transptr"/>
</dbReference>
<protein>
    <recommendedName>
        <fullName evidence="9">Aquaporin</fullName>
    </recommendedName>
</protein>
<feature type="transmembrane region" description="Helical" evidence="6">
    <location>
        <begin position="195"/>
        <end position="219"/>
    </location>
</feature>
<keyword evidence="4 6" id="KW-0472">Membrane</keyword>
<dbReference type="Proteomes" id="UP000009192">
    <property type="component" value="Unassembled WGS sequence"/>
</dbReference>
<dbReference type="Gene3D" id="1.20.1080.10">
    <property type="entry name" value="Glycerol uptake facilitator protein"/>
    <property type="match status" value="1"/>
</dbReference>
<evidence type="ECO:0000313" key="8">
    <source>
        <dbReference type="Proteomes" id="UP000009192"/>
    </source>
</evidence>
<dbReference type="HOGENOM" id="CLU_020019_3_3_1"/>
<sequence>MGNFAFDKELAKRLLAEFTGTAIVLTLGCCFAKGGGGYDTRHIQSSLTWGLAYLTAIQIFAMLSGAHLNPAVSGTATIVGIMEWQMMLWYMLAQLLGAMAGIALTFAVLQSSKSLCLSGTDVKLHVMSIELLATFFLLLAYCAAWDTRSEGAYETLSLRIGFIFTGLSFATYPTTGCHLNFFRTFAAAVVNGSWGIIWPYLVAHAAAAAAAGCIWRFLFAEEAPEPMA</sequence>
<dbReference type="GO" id="GO:0005886">
    <property type="term" value="C:plasma membrane"/>
    <property type="evidence" value="ECO:0007669"/>
    <property type="project" value="TreeGrafter"/>
</dbReference>
<dbReference type="OrthoDB" id="3222at2759"/>
<dbReference type="InterPro" id="IPR023271">
    <property type="entry name" value="Aquaporin-like"/>
</dbReference>
<organism evidence="7 8">
    <name type="scientific">Drosophila mojavensis</name>
    <name type="common">Fruit fly</name>
    <dbReference type="NCBI Taxonomy" id="7230"/>
    <lineage>
        <taxon>Eukaryota</taxon>
        <taxon>Metazoa</taxon>
        <taxon>Ecdysozoa</taxon>
        <taxon>Arthropoda</taxon>
        <taxon>Hexapoda</taxon>
        <taxon>Insecta</taxon>
        <taxon>Pterygota</taxon>
        <taxon>Neoptera</taxon>
        <taxon>Endopterygota</taxon>
        <taxon>Diptera</taxon>
        <taxon>Brachycera</taxon>
        <taxon>Muscomorpha</taxon>
        <taxon>Ephydroidea</taxon>
        <taxon>Drosophilidae</taxon>
        <taxon>Drosophila</taxon>
    </lineage>
</organism>
<comment type="similarity">
    <text evidence="5">Belongs to the MIP/aquaporin (TC 1.A.8) family.</text>
</comment>
<dbReference type="SUPFAM" id="SSF81338">
    <property type="entry name" value="Aquaporin-like"/>
    <property type="match status" value="1"/>
</dbReference>
<dbReference type="GO" id="GO:0015267">
    <property type="term" value="F:channel activity"/>
    <property type="evidence" value="ECO:0007669"/>
    <property type="project" value="InterPro"/>
</dbReference>
<keyword evidence="8" id="KW-1185">Reference proteome</keyword>
<feature type="transmembrane region" description="Helical" evidence="6">
    <location>
        <begin position="46"/>
        <end position="66"/>
    </location>
</feature>
<evidence type="ECO:0000256" key="6">
    <source>
        <dbReference type="SAM" id="Phobius"/>
    </source>
</evidence>
<dbReference type="Pfam" id="PF00230">
    <property type="entry name" value="MIP"/>
    <property type="match status" value="1"/>
</dbReference>
<dbReference type="PANTHER" id="PTHR19139">
    <property type="entry name" value="AQUAPORIN TRANSPORTER"/>
    <property type="match status" value="1"/>
</dbReference>
<gene>
    <name evidence="7" type="primary">Dmoj\GI19346</name>
    <name evidence="7" type="ORF">Dmoj_GI19346</name>
</gene>
<feature type="transmembrane region" description="Helical" evidence="6">
    <location>
        <begin position="87"/>
        <end position="109"/>
    </location>
</feature>
<evidence type="ECO:0000313" key="7">
    <source>
        <dbReference type="EMBL" id="EDW08835.2"/>
    </source>
</evidence>
<name>B4KN08_DROMO</name>
<evidence type="ECO:0000256" key="3">
    <source>
        <dbReference type="ARBA" id="ARBA00022989"/>
    </source>
</evidence>
<dbReference type="InParanoid" id="B4KN08"/>
<dbReference type="InterPro" id="IPR000425">
    <property type="entry name" value="MIP"/>
</dbReference>
<evidence type="ECO:0000256" key="4">
    <source>
        <dbReference type="ARBA" id="ARBA00023136"/>
    </source>
</evidence>
<evidence type="ECO:0000256" key="5">
    <source>
        <dbReference type="RuleBase" id="RU000477"/>
    </source>
</evidence>